<dbReference type="Proteomes" id="UP001153269">
    <property type="component" value="Unassembled WGS sequence"/>
</dbReference>
<sequence length="117" mass="13236">MNPFLSLCGLVLPRYRLSLCSGSVFAVRATLGRHYIPTHFDGKKLKKQLKAVAGACEINPEETKEEGDEMRVEAAALCQRCFHREQLEQGGRAHMHAHTRLMPGKEEEEVEEEEEEA</sequence>
<dbReference type="AlphaFoldDB" id="A0A9N7ZAE5"/>
<feature type="compositionally biased region" description="Acidic residues" evidence="1">
    <location>
        <begin position="106"/>
        <end position="117"/>
    </location>
</feature>
<accession>A0A9N7ZAE5</accession>
<reference evidence="2" key="1">
    <citation type="submission" date="2020-03" db="EMBL/GenBank/DDBJ databases">
        <authorList>
            <person name="Weist P."/>
        </authorList>
    </citation>
    <scope>NUCLEOTIDE SEQUENCE</scope>
</reference>
<protein>
    <submittedName>
        <fullName evidence="2">Uncharacterized protein</fullName>
    </submittedName>
</protein>
<gene>
    <name evidence="2" type="ORF">PLEPLA_LOCUS42280</name>
</gene>
<feature type="region of interest" description="Disordered" evidence="1">
    <location>
        <begin position="89"/>
        <end position="117"/>
    </location>
</feature>
<proteinExistence type="predicted"/>
<dbReference type="EMBL" id="CADEAL010004215">
    <property type="protein sequence ID" value="CAB1454514.1"/>
    <property type="molecule type" value="Genomic_DNA"/>
</dbReference>
<name>A0A9N7ZAE5_PLEPL</name>
<keyword evidence="3" id="KW-1185">Reference proteome</keyword>
<evidence type="ECO:0000256" key="1">
    <source>
        <dbReference type="SAM" id="MobiDB-lite"/>
    </source>
</evidence>
<comment type="caution">
    <text evidence="2">The sequence shown here is derived from an EMBL/GenBank/DDBJ whole genome shotgun (WGS) entry which is preliminary data.</text>
</comment>
<evidence type="ECO:0000313" key="3">
    <source>
        <dbReference type="Proteomes" id="UP001153269"/>
    </source>
</evidence>
<evidence type="ECO:0000313" key="2">
    <source>
        <dbReference type="EMBL" id="CAB1454514.1"/>
    </source>
</evidence>
<organism evidence="2 3">
    <name type="scientific">Pleuronectes platessa</name>
    <name type="common">European plaice</name>
    <dbReference type="NCBI Taxonomy" id="8262"/>
    <lineage>
        <taxon>Eukaryota</taxon>
        <taxon>Metazoa</taxon>
        <taxon>Chordata</taxon>
        <taxon>Craniata</taxon>
        <taxon>Vertebrata</taxon>
        <taxon>Euteleostomi</taxon>
        <taxon>Actinopterygii</taxon>
        <taxon>Neopterygii</taxon>
        <taxon>Teleostei</taxon>
        <taxon>Neoteleostei</taxon>
        <taxon>Acanthomorphata</taxon>
        <taxon>Carangaria</taxon>
        <taxon>Pleuronectiformes</taxon>
        <taxon>Pleuronectoidei</taxon>
        <taxon>Pleuronectidae</taxon>
        <taxon>Pleuronectes</taxon>
    </lineage>
</organism>